<reference evidence="2" key="1">
    <citation type="submission" date="2023-07" db="EMBL/GenBank/DDBJ databases">
        <authorList>
            <consortium name="AG Swart"/>
            <person name="Singh M."/>
            <person name="Singh A."/>
            <person name="Seah K."/>
            <person name="Emmerich C."/>
        </authorList>
    </citation>
    <scope>NUCLEOTIDE SEQUENCE</scope>
    <source>
        <strain evidence="2">DP1</strain>
    </source>
</reference>
<dbReference type="EMBL" id="CAMPGE010023943">
    <property type="protein sequence ID" value="CAI2381815.1"/>
    <property type="molecule type" value="Genomic_DNA"/>
</dbReference>
<evidence type="ECO:0000256" key="1">
    <source>
        <dbReference type="SAM" id="SignalP"/>
    </source>
</evidence>
<dbReference type="Proteomes" id="UP001295684">
    <property type="component" value="Unassembled WGS sequence"/>
</dbReference>
<keyword evidence="3" id="KW-1185">Reference proteome</keyword>
<gene>
    <name evidence="2" type="ORF">ECRASSUSDP1_LOCUS23281</name>
</gene>
<name>A0AAD2D6Q3_EUPCR</name>
<sequence length="191" mass="21652">MKVAVLITLLLLSAFADPIPEKIEEIEEIIHDISHGSKMFWTGFQAKIHLQESWDLPQSCFGAGFEKDLYTVVMSLINIVEQPNPITDLIKLVTKGYEITSSLKKDCQISEDYTMIKKYCQSADCALTTLTSRAYSHITRIRELVEDYRSIQEFTDENLIRIGKDIGNIATIVLGMTESVPDFVVKERIST</sequence>
<proteinExistence type="predicted"/>
<evidence type="ECO:0000313" key="3">
    <source>
        <dbReference type="Proteomes" id="UP001295684"/>
    </source>
</evidence>
<feature type="signal peptide" evidence="1">
    <location>
        <begin position="1"/>
        <end position="16"/>
    </location>
</feature>
<dbReference type="AlphaFoldDB" id="A0AAD2D6Q3"/>
<feature type="chain" id="PRO_5041923155" evidence="1">
    <location>
        <begin position="17"/>
        <end position="191"/>
    </location>
</feature>
<accession>A0AAD2D6Q3</accession>
<keyword evidence="1" id="KW-0732">Signal</keyword>
<protein>
    <submittedName>
        <fullName evidence="2">Uncharacterized protein</fullName>
    </submittedName>
</protein>
<comment type="caution">
    <text evidence="2">The sequence shown here is derived from an EMBL/GenBank/DDBJ whole genome shotgun (WGS) entry which is preliminary data.</text>
</comment>
<evidence type="ECO:0000313" key="2">
    <source>
        <dbReference type="EMBL" id="CAI2381815.1"/>
    </source>
</evidence>
<organism evidence="2 3">
    <name type="scientific">Euplotes crassus</name>
    <dbReference type="NCBI Taxonomy" id="5936"/>
    <lineage>
        <taxon>Eukaryota</taxon>
        <taxon>Sar</taxon>
        <taxon>Alveolata</taxon>
        <taxon>Ciliophora</taxon>
        <taxon>Intramacronucleata</taxon>
        <taxon>Spirotrichea</taxon>
        <taxon>Hypotrichia</taxon>
        <taxon>Euplotida</taxon>
        <taxon>Euplotidae</taxon>
        <taxon>Moneuplotes</taxon>
    </lineage>
</organism>